<keyword evidence="2" id="KW-1185">Reference proteome</keyword>
<comment type="caution">
    <text evidence="1">The sequence shown here is derived from an EMBL/GenBank/DDBJ whole genome shotgun (WGS) entry which is preliminary data.</text>
</comment>
<sequence length="67" mass="7548">MAGSTLFSHFFSSSSYTIAEVRLAIGQDRINRIGFIETGTRYWIYLLEPNLTGTGFTGNSQRFRPVP</sequence>
<evidence type="ECO:0000313" key="2">
    <source>
        <dbReference type="Proteomes" id="UP000824120"/>
    </source>
</evidence>
<proteinExistence type="predicted"/>
<evidence type="ECO:0000313" key="1">
    <source>
        <dbReference type="EMBL" id="KAG5595613.1"/>
    </source>
</evidence>
<protein>
    <submittedName>
        <fullName evidence="1">Uncharacterized protein</fullName>
    </submittedName>
</protein>
<name>A0A9J5Y616_SOLCO</name>
<gene>
    <name evidence="1" type="ORF">H5410_036845</name>
</gene>
<organism evidence="1 2">
    <name type="scientific">Solanum commersonii</name>
    <name type="common">Commerson's wild potato</name>
    <name type="synonym">Commerson's nightshade</name>
    <dbReference type="NCBI Taxonomy" id="4109"/>
    <lineage>
        <taxon>Eukaryota</taxon>
        <taxon>Viridiplantae</taxon>
        <taxon>Streptophyta</taxon>
        <taxon>Embryophyta</taxon>
        <taxon>Tracheophyta</taxon>
        <taxon>Spermatophyta</taxon>
        <taxon>Magnoliopsida</taxon>
        <taxon>eudicotyledons</taxon>
        <taxon>Gunneridae</taxon>
        <taxon>Pentapetalae</taxon>
        <taxon>asterids</taxon>
        <taxon>lamiids</taxon>
        <taxon>Solanales</taxon>
        <taxon>Solanaceae</taxon>
        <taxon>Solanoideae</taxon>
        <taxon>Solaneae</taxon>
        <taxon>Solanum</taxon>
    </lineage>
</organism>
<dbReference type="EMBL" id="JACXVP010000007">
    <property type="protein sequence ID" value="KAG5595613.1"/>
    <property type="molecule type" value="Genomic_DNA"/>
</dbReference>
<accession>A0A9J5Y616</accession>
<dbReference type="Proteomes" id="UP000824120">
    <property type="component" value="Chromosome 7"/>
</dbReference>
<dbReference type="AlphaFoldDB" id="A0A9J5Y616"/>
<reference evidence="1 2" key="1">
    <citation type="submission" date="2020-09" db="EMBL/GenBank/DDBJ databases">
        <title>De no assembly of potato wild relative species, Solanum commersonii.</title>
        <authorList>
            <person name="Cho K."/>
        </authorList>
    </citation>
    <scope>NUCLEOTIDE SEQUENCE [LARGE SCALE GENOMIC DNA]</scope>
    <source>
        <strain evidence="1">LZ3.2</strain>
        <tissue evidence="1">Leaf</tissue>
    </source>
</reference>